<organism evidence="1 2">
    <name type="scientific">Eumeta variegata</name>
    <name type="common">Bagworm moth</name>
    <name type="synonym">Eumeta japonica</name>
    <dbReference type="NCBI Taxonomy" id="151549"/>
    <lineage>
        <taxon>Eukaryota</taxon>
        <taxon>Metazoa</taxon>
        <taxon>Ecdysozoa</taxon>
        <taxon>Arthropoda</taxon>
        <taxon>Hexapoda</taxon>
        <taxon>Insecta</taxon>
        <taxon>Pterygota</taxon>
        <taxon>Neoptera</taxon>
        <taxon>Endopterygota</taxon>
        <taxon>Lepidoptera</taxon>
        <taxon>Glossata</taxon>
        <taxon>Ditrysia</taxon>
        <taxon>Tineoidea</taxon>
        <taxon>Psychidae</taxon>
        <taxon>Oiketicinae</taxon>
        <taxon>Eumeta</taxon>
    </lineage>
</organism>
<protein>
    <submittedName>
        <fullName evidence="1">Uncharacterized protein</fullName>
    </submittedName>
</protein>
<evidence type="ECO:0000313" key="1">
    <source>
        <dbReference type="EMBL" id="GBP71804.1"/>
    </source>
</evidence>
<dbReference type="Proteomes" id="UP000299102">
    <property type="component" value="Unassembled WGS sequence"/>
</dbReference>
<keyword evidence="2" id="KW-1185">Reference proteome</keyword>
<evidence type="ECO:0000313" key="2">
    <source>
        <dbReference type="Proteomes" id="UP000299102"/>
    </source>
</evidence>
<accession>A0A4C1YA67</accession>
<comment type="caution">
    <text evidence="1">The sequence shown here is derived from an EMBL/GenBank/DDBJ whole genome shotgun (WGS) entry which is preliminary data.</text>
</comment>
<name>A0A4C1YA67_EUMVA</name>
<dbReference type="EMBL" id="BGZK01001122">
    <property type="protein sequence ID" value="GBP71804.1"/>
    <property type="molecule type" value="Genomic_DNA"/>
</dbReference>
<gene>
    <name evidence="1" type="ORF">EVAR_88658_1</name>
</gene>
<sequence>MESQKAMLYVHGGAGAGGPRAAIPPLLHQSVTDNAALAIKARILGLAEIPAPTAAARLPAVVIIIITRAVIALDIAFRSPALFGLTLKYWL</sequence>
<dbReference type="AlphaFoldDB" id="A0A4C1YA67"/>
<proteinExistence type="predicted"/>
<reference evidence="1 2" key="1">
    <citation type="journal article" date="2019" name="Commun. Biol.">
        <title>The bagworm genome reveals a unique fibroin gene that provides high tensile strength.</title>
        <authorList>
            <person name="Kono N."/>
            <person name="Nakamura H."/>
            <person name="Ohtoshi R."/>
            <person name="Tomita M."/>
            <person name="Numata K."/>
            <person name="Arakawa K."/>
        </authorList>
    </citation>
    <scope>NUCLEOTIDE SEQUENCE [LARGE SCALE GENOMIC DNA]</scope>
</reference>